<dbReference type="SUPFAM" id="SSF51556">
    <property type="entry name" value="Metallo-dependent hydrolases"/>
    <property type="match status" value="1"/>
</dbReference>
<comment type="cofactor">
    <cofactor evidence="8">
        <name>a divalent metal cation</name>
        <dbReference type="ChEBI" id="CHEBI:60240"/>
    </cofactor>
    <text evidence="8">Binds 1 divalent metal cation per subunit.</text>
</comment>
<dbReference type="SUPFAM" id="SSF51338">
    <property type="entry name" value="Composite domain of metallo-dependent hydrolases"/>
    <property type="match status" value="1"/>
</dbReference>
<evidence type="ECO:0000256" key="8">
    <source>
        <dbReference type="PIRSR" id="PIRSR038994-3"/>
    </source>
</evidence>
<dbReference type="Proteomes" id="UP001262032">
    <property type="component" value="Unassembled WGS sequence"/>
</dbReference>
<feature type="binding site" evidence="7">
    <location>
        <position position="139"/>
    </location>
    <ligand>
        <name>substrate</name>
    </ligand>
</feature>
<evidence type="ECO:0000313" key="11">
    <source>
        <dbReference type="Proteomes" id="UP001262032"/>
    </source>
</evidence>
<evidence type="ECO:0000256" key="6">
    <source>
        <dbReference type="PIRSR" id="PIRSR038994-1"/>
    </source>
</evidence>
<reference evidence="10" key="1">
    <citation type="submission" date="2023-07" db="EMBL/GenBank/DDBJ databases">
        <title>Sorghum-associated microbial communities from plants grown in Nebraska, USA.</title>
        <authorList>
            <person name="Schachtman D."/>
        </authorList>
    </citation>
    <scope>NUCLEOTIDE SEQUENCE</scope>
    <source>
        <strain evidence="10">BE261</strain>
    </source>
</reference>
<protein>
    <submittedName>
        <fullName evidence="10">N-acetylglucosamine-6-phosphate deacetylase</fullName>
        <ecNumber evidence="10">3.5.1.25</ecNumber>
    </submittedName>
</protein>
<evidence type="ECO:0000256" key="1">
    <source>
        <dbReference type="ARBA" id="ARBA00010716"/>
    </source>
</evidence>
<gene>
    <name evidence="10" type="ORF">J2X12_003434</name>
</gene>
<proteinExistence type="inferred from homology"/>
<feature type="binding site" evidence="8">
    <location>
        <position position="128"/>
    </location>
    <ligand>
        <name>Zn(2+)</name>
        <dbReference type="ChEBI" id="CHEBI:29105"/>
    </ligand>
</feature>
<feature type="binding site" evidence="7">
    <location>
        <position position="240"/>
    </location>
    <ligand>
        <name>substrate</name>
    </ligand>
</feature>
<dbReference type="PANTHER" id="PTHR11113:SF14">
    <property type="entry name" value="N-ACETYLGLUCOSAMINE-6-PHOSPHATE DEACETYLASE"/>
    <property type="match status" value="1"/>
</dbReference>
<dbReference type="InterPro" id="IPR011059">
    <property type="entry name" value="Metal-dep_hydrolase_composite"/>
</dbReference>
<dbReference type="GeneID" id="97423844"/>
<keyword evidence="3 5" id="KW-0378">Hydrolase</keyword>
<dbReference type="GO" id="GO:0006046">
    <property type="term" value="P:N-acetylglucosamine catabolic process"/>
    <property type="evidence" value="ECO:0007669"/>
    <property type="project" value="TreeGrafter"/>
</dbReference>
<evidence type="ECO:0000313" key="10">
    <source>
        <dbReference type="EMBL" id="MDR7165385.1"/>
    </source>
</evidence>
<evidence type="ECO:0000256" key="3">
    <source>
        <dbReference type="ARBA" id="ARBA00022801"/>
    </source>
</evidence>
<feature type="binding site" evidence="8">
    <location>
        <position position="229"/>
    </location>
    <ligand>
        <name>Zn(2+)</name>
        <dbReference type="ChEBI" id="CHEBI:29105"/>
    </ligand>
</feature>
<dbReference type="AlphaFoldDB" id="A0AAW8NGC1"/>
<dbReference type="PANTHER" id="PTHR11113">
    <property type="entry name" value="N-ACETYLGLUCOSAMINE-6-PHOSPHATE DEACETYLASE"/>
    <property type="match status" value="1"/>
</dbReference>
<evidence type="ECO:0000256" key="7">
    <source>
        <dbReference type="PIRSR" id="PIRSR038994-2"/>
    </source>
</evidence>
<evidence type="ECO:0000259" key="9">
    <source>
        <dbReference type="Pfam" id="PF01979"/>
    </source>
</evidence>
<feature type="binding site" evidence="7">
    <location>
        <position position="267"/>
    </location>
    <ligand>
        <name>substrate</name>
    </ligand>
</feature>
<feature type="binding site" evidence="7">
    <location>
        <begin position="232"/>
        <end position="233"/>
    </location>
    <ligand>
        <name>substrate</name>
    </ligand>
</feature>
<feature type="active site" description="Proton donor/acceptor" evidence="6">
    <location>
        <position position="290"/>
    </location>
</feature>
<dbReference type="Gene3D" id="3.20.20.140">
    <property type="entry name" value="Metal-dependent hydrolases"/>
    <property type="match status" value="1"/>
</dbReference>
<dbReference type="PIRSF" id="PIRSF038994">
    <property type="entry name" value="NagA"/>
    <property type="match status" value="1"/>
</dbReference>
<sequence>MSATLILRGRIVTGSMDVPDGAVAVDGGVITYAGPASDFPGDPGPKDHEPARIILPGLVDLHCHGALGADFSEGSAEGARSAAQYLHSRGTTTLLASLVTGSAEHLVRNLKALKTLADDGLIAGSHLEGPFLASGQCGAHDPTLLLEPDAGLVSDLFEAAGSSLVSMTLAAELPGATALVDMLTARGVIPSLGHTAADHGTAASLLEHAAGGLAGPGNSTGRIRPTVTHLFNAMPSLHHRAPGPVAASLSAAHAGNAVVELIADGVHLAPETVKMVFELVGAENIALVTDSMAATGLQDGQYRLGTLAVSVDQGVARVDSTGAIAGGTATLLDVVRSAVAAGVPLQGAVHAATAVPASVLGLSAQIGDLRAGMRADVAVVDRDLNLAGVLRRGEWVTPLD</sequence>
<name>A0AAW8NGC1_PSEOX</name>
<keyword evidence="2 8" id="KW-0479">Metal-binding</keyword>
<evidence type="ECO:0000256" key="5">
    <source>
        <dbReference type="PIRNR" id="PIRNR038994"/>
    </source>
</evidence>
<dbReference type="EC" id="3.5.1.25" evidence="10"/>
<dbReference type="InterPro" id="IPR032466">
    <property type="entry name" value="Metal_Hydrolase"/>
</dbReference>
<comment type="similarity">
    <text evidence="1 5">Belongs to the metallo-dependent hydrolases superfamily. NagA family.</text>
</comment>
<dbReference type="Pfam" id="PF01979">
    <property type="entry name" value="Amidohydro_1"/>
    <property type="match status" value="1"/>
</dbReference>
<evidence type="ECO:0000256" key="4">
    <source>
        <dbReference type="ARBA" id="ARBA00023277"/>
    </source>
</evidence>
<feature type="binding site" evidence="8">
    <location>
        <position position="194"/>
    </location>
    <ligand>
        <name>Zn(2+)</name>
        <dbReference type="ChEBI" id="CHEBI:29105"/>
    </ligand>
</feature>
<dbReference type="EMBL" id="JAVDWN010000014">
    <property type="protein sequence ID" value="MDR7165385.1"/>
    <property type="molecule type" value="Genomic_DNA"/>
</dbReference>
<dbReference type="InterPro" id="IPR003764">
    <property type="entry name" value="GlcNAc_6-P_deAcase"/>
</dbReference>
<feature type="domain" description="Amidohydrolase-related" evidence="9">
    <location>
        <begin position="53"/>
        <end position="396"/>
    </location>
</feature>
<dbReference type="GO" id="GO:0008448">
    <property type="term" value="F:N-acetylglucosamine-6-phosphate deacetylase activity"/>
    <property type="evidence" value="ECO:0007669"/>
    <property type="project" value="UniProtKB-EC"/>
</dbReference>
<accession>A0AAW8NGC1</accession>
<dbReference type="RefSeq" id="WP_310113626.1">
    <property type="nucleotide sequence ID" value="NZ_JAVDTN010000014.1"/>
</dbReference>
<organism evidence="10 11">
    <name type="scientific">Pseudarthrobacter oxydans</name>
    <name type="common">Arthrobacter oxydans</name>
    <dbReference type="NCBI Taxonomy" id="1671"/>
    <lineage>
        <taxon>Bacteria</taxon>
        <taxon>Bacillati</taxon>
        <taxon>Actinomycetota</taxon>
        <taxon>Actinomycetes</taxon>
        <taxon>Micrococcales</taxon>
        <taxon>Micrococcaceae</taxon>
        <taxon>Pseudarthrobacter</taxon>
    </lineage>
</organism>
<dbReference type="Gene3D" id="2.30.40.10">
    <property type="entry name" value="Urease, subunit C, domain 1"/>
    <property type="match status" value="1"/>
</dbReference>
<dbReference type="InterPro" id="IPR006680">
    <property type="entry name" value="Amidohydro-rel"/>
</dbReference>
<feature type="binding site" evidence="7">
    <location>
        <begin position="324"/>
        <end position="326"/>
    </location>
    <ligand>
        <name>substrate</name>
    </ligand>
</feature>
<dbReference type="GO" id="GO:0046872">
    <property type="term" value="F:metal ion binding"/>
    <property type="evidence" value="ECO:0007669"/>
    <property type="project" value="UniProtKB-KW"/>
</dbReference>
<evidence type="ECO:0000256" key="2">
    <source>
        <dbReference type="ARBA" id="ARBA00022723"/>
    </source>
</evidence>
<keyword evidence="4 5" id="KW-0119">Carbohydrate metabolism</keyword>
<comment type="caution">
    <text evidence="10">The sequence shown here is derived from an EMBL/GenBank/DDBJ whole genome shotgun (WGS) entry which is preliminary data.</text>
</comment>